<feature type="domain" description="Two component regulator three Y" evidence="11">
    <location>
        <begin position="718"/>
        <end position="779"/>
    </location>
</feature>
<sequence length="1012" mass="115698">MRSSIRLHCLLVSLFLCVVATTIYAQNPSQIDVLTTEDGLLFRDVSNTVQDNKGLLWIGTSQGLNRYDGDHFKAYTNDPQNPFFIEEDFIKSNMLYDEKDNSVWFMANDKLFQLEISTDSITSYNENHKLKGQVLDIIKAPDNSVWIVTDDYWNVEKGIAKQYLQKFENGTFKVMVSMDRYKRGFNKLTTDAEGFIWWTTTRGTGKYTVEGELLETHILDTYNWNGDVIHYVPYFFDSNNTHYYFPSSRGGIAVYDAETKTSSIVFDTDDIIRRAIEDDEGNIWFAGDDTLFRMDVNRNFTDYTSLLKSKMDYSTINNLFLDKNGLLWVATDNGLFKVRTQKQLFSNLFKSEKEGWGNSIRGIFEDAEGRIFSLCESNHQLWFKAKDGTVDSLPLKTTLGKPINLMYDTSFLVTNDAKTKVYAVGKGINEIDLKTGITKVYSQFSKNNKIYGPNALLKLKDGRLLFGYTLELLTLFNPKTEESQIVFKNLNEQTNITDLQFFEESKDPNCVWVGTKNDGVLKIDLSGTILKSYNINTIPQLGKHHILCIKEDSDKSLWIGSYGGGLNHISADGKTVKNYTKIHGLPDDNVVGILQDGEEKLWVSTYNSLALYNKTTKEFQNFYTEDGLSHNEFNYSSFFKDSQGLYYFGGMNGVNVFDSDALQESVRPPDIQFLGIEGYNSQTKNYFKTDFAQTQFSRLEVSPYDQYFEVSWLLPSFFQNEKNTFSTNLEGFEDRWFYQGNATSIRYNQLPAGDYVLKVKGNDSRGNQSASVLSIPITVRQIFYKQWWFIVLMVLTISGLVYAVFRYRLQQALAMERLRTKISSDLHDHVGSLLSGLAMQTELLEANASEADKTRLHKIAAISRNAVSQMRDLVWSIDSRRETIADLIERMREIAEELLLPKDIVFEIDTTGVKNFDKKLPAQTKQDIFLIFKEAITNIVRHSDADLVEINLTNSSNGCQLIIKDNGSKKASYKSSGLGLSNMLMRAKKLKGKLNFKNDNGFKVYLDLPFNM</sequence>
<keyword evidence="9" id="KW-0472">Membrane</keyword>
<dbReference type="Pfam" id="PF07495">
    <property type="entry name" value="Y_Y_Y"/>
    <property type="match status" value="1"/>
</dbReference>
<feature type="transmembrane region" description="Helical" evidence="9">
    <location>
        <begin position="787"/>
        <end position="805"/>
    </location>
</feature>
<dbReference type="Pfam" id="PF07730">
    <property type="entry name" value="HisKA_3"/>
    <property type="match status" value="1"/>
</dbReference>
<evidence type="ECO:0000256" key="1">
    <source>
        <dbReference type="ARBA" id="ARBA00000085"/>
    </source>
</evidence>
<evidence type="ECO:0000259" key="12">
    <source>
        <dbReference type="Pfam" id="PF07730"/>
    </source>
</evidence>
<reference evidence="13" key="1">
    <citation type="submission" date="2021-04" db="EMBL/GenBank/DDBJ databases">
        <authorList>
            <person name="Pira H."/>
            <person name="Risdian C."/>
            <person name="Wink J."/>
        </authorList>
    </citation>
    <scope>NUCLEOTIDE SEQUENCE</scope>
    <source>
        <strain evidence="13">WHY3</strain>
    </source>
</reference>
<keyword evidence="4" id="KW-0808">Transferase</keyword>
<organism evidence="13 14">
    <name type="scientific">Winogradskyella luteola</name>
    <dbReference type="NCBI Taxonomy" id="2828330"/>
    <lineage>
        <taxon>Bacteria</taxon>
        <taxon>Pseudomonadati</taxon>
        <taxon>Bacteroidota</taxon>
        <taxon>Flavobacteriia</taxon>
        <taxon>Flavobacteriales</taxon>
        <taxon>Flavobacteriaceae</taxon>
        <taxon>Winogradskyella</taxon>
    </lineage>
</organism>
<dbReference type="AlphaFoldDB" id="A0A9X1FA36"/>
<dbReference type="EC" id="2.7.13.3" evidence="2"/>
<evidence type="ECO:0000313" key="13">
    <source>
        <dbReference type="EMBL" id="MBV7269871.1"/>
    </source>
</evidence>
<dbReference type="InterPro" id="IPR011712">
    <property type="entry name" value="Sig_transdc_His_kin_sub3_dim/P"/>
</dbReference>
<evidence type="ECO:0000256" key="9">
    <source>
        <dbReference type="SAM" id="Phobius"/>
    </source>
</evidence>
<feature type="domain" description="Signal transduction histidine kinase subgroup 3 dimerisation and phosphoacceptor" evidence="12">
    <location>
        <begin position="819"/>
        <end position="877"/>
    </location>
</feature>
<evidence type="ECO:0000256" key="8">
    <source>
        <dbReference type="ARBA" id="ARBA00023012"/>
    </source>
</evidence>
<evidence type="ECO:0000259" key="11">
    <source>
        <dbReference type="Pfam" id="PF07495"/>
    </source>
</evidence>
<keyword evidence="8" id="KW-0902">Two-component regulatory system</keyword>
<keyword evidence="9" id="KW-1133">Transmembrane helix</keyword>
<dbReference type="InterPro" id="IPR011110">
    <property type="entry name" value="Reg_prop"/>
</dbReference>
<dbReference type="CDD" id="cd16917">
    <property type="entry name" value="HATPase_UhpB-NarQ-NarX-like"/>
    <property type="match status" value="1"/>
</dbReference>
<dbReference type="PANTHER" id="PTHR24421">
    <property type="entry name" value="NITRATE/NITRITE SENSOR PROTEIN NARX-RELATED"/>
    <property type="match status" value="1"/>
</dbReference>
<dbReference type="GO" id="GO:0016020">
    <property type="term" value="C:membrane"/>
    <property type="evidence" value="ECO:0007669"/>
    <property type="project" value="InterPro"/>
</dbReference>
<accession>A0A9X1FA36</accession>
<evidence type="ECO:0000256" key="10">
    <source>
        <dbReference type="SAM" id="SignalP"/>
    </source>
</evidence>
<keyword evidence="9" id="KW-0812">Transmembrane</keyword>
<protein>
    <recommendedName>
        <fullName evidence="2">histidine kinase</fullName>
        <ecNumber evidence="2">2.7.13.3</ecNumber>
    </recommendedName>
</protein>
<name>A0A9X1FA36_9FLAO</name>
<dbReference type="GO" id="GO:0000155">
    <property type="term" value="F:phosphorelay sensor kinase activity"/>
    <property type="evidence" value="ECO:0007669"/>
    <property type="project" value="InterPro"/>
</dbReference>
<dbReference type="InterPro" id="IPR011123">
    <property type="entry name" value="Y_Y_Y"/>
</dbReference>
<feature type="chain" id="PRO_5040891340" description="histidine kinase" evidence="10">
    <location>
        <begin position="26"/>
        <end position="1012"/>
    </location>
</feature>
<evidence type="ECO:0000256" key="4">
    <source>
        <dbReference type="ARBA" id="ARBA00022679"/>
    </source>
</evidence>
<gene>
    <name evidence="13" type="ORF">KCG49_11800</name>
</gene>
<keyword evidence="14" id="KW-1185">Reference proteome</keyword>
<dbReference type="EMBL" id="JAGSPD010000009">
    <property type="protein sequence ID" value="MBV7269871.1"/>
    <property type="molecule type" value="Genomic_DNA"/>
</dbReference>
<evidence type="ECO:0000256" key="3">
    <source>
        <dbReference type="ARBA" id="ARBA00022553"/>
    </source>
</evidence>
<keyword evidence="3" id="KW-0597">Phosphoprotein</keyword>
<comment type="catalytic activity">
    <reaction evidence="1">
        <text>ATP + protein L-histidine = ADP + protein N-phospho-L-histidine.</text>
        <dbReference type="EC" id="2.7.13.3"/>
    </reaction>
</comment>
<proteinExistence type="predicted"/>
<dbReference type="Proteomes" id="UP001138894">
    <property type="component" value="Unassembled WGS sequence"/>
</dbReference>
<dbReference type="GO" id="GO:0005524">
    <property type="term" value="F:ATP binding"/>
    <property type="evidence" value="ECO:0007669"/>
    <property type="project" value="UniProtKB-KW"/>
</dbReference>
<dbReference type="PANTHER" id="PTHR24421:SF10">
    <property type="entry name" value="NITRATE_NITRITE SENSOR PROTEIN NARQ"/>
    <property type="match status" value="1"/>
</dbReference>
<keyword evidence="5" id="KW-0547">Nucleotide-binding</keyword>
<evidence type="ECO:0000256" key="6">
    <source>
        <dbReference type="ARBA" id="ARBA00022777"/>
    </source>
</evidence>
<keyword evidence="7" id="KW-0067">ATP-binding</keyword>
<dbReference type="GO" id="GO:0046983">
    <property type="term" value="F:protein dimerization activity"/>
    <property type="evidence" value="ECO:0007669"/>
    <property type="project" value="InterPro"/>
</dbReference>
<dbReference type="InterPro" id="IPR050482">
    <property type="entry name" value="Sensor_HK_TwoCompSys"/>
</dbReference>
<evidence type="ECO:0000313" key="14">
    <source>
        <dbReference type="Proteomes" id="UP001138894"/>
    </source>
</evidence>
<comment type="caution">
    <text evidence="13">The sequence shown here is derived from an EMBL/GenBank/DDBJ whole genome shotgun (WGS) entry which is preliminary data.</text>
</comment>
<keyword evidence="10" id="KW-0732">Signal</keyword>
<keyword evidence="6" id="KW-0418">Kinase</keyword>
<evidence type="ECO:0000256" key="7">
    <source>
        <dbReference type="ARBA" id="ARBA00022840"/>
    </source>
</evidence>
<feature type="signal peptide" evidence="10">
    <location>
        <begin position="1"/>
        <end position="25"/>
    </location>
</feature>
<evidence type="ECO:0000256" key="2">
    <source>
        <dbReference type="ARBA" id="ARBA00012438"/>
    </source>
</evidence>
<dbReference type="Pfam" id="PF07494">
    <property type="entry name" value="Reg_prop"/>
    <property type="match status" value="2"/>
</dbReference>
<evidence type="ECO:0000256" key="5">
    <source>
        <dbReference type="ARBA" id="ARBA00022741"/>
    </source>
</evidence>